<organism evidence="1 2">
    <name type="scientific">Providencia alcalifaciens DSM 30120</name>
    <dbReference type="NCBI Taxonomy" id="520999"/>
    <lineage>
        <taxon>Bacteria</taxon>
        <taxon>Pseudomonadati</taxon>
        <taxon>Pseudomonadota</taxon>
        <taxon>Gammaproteobacteria</taxon>
        <taxon>Enterobacterales</taxon>
        <taxon>Morganellaceae</taxon>
        <taxon>Providencia</taxon>
    </lineage>
</organism>
<reference evidence="1 2" key="2">
    <citation type="submission" date="2008-10" db="EMBL/GenBank/DDBJ databases">
        <authorList>
            <person name="Fulton L."/>
            <person name="Clifton S."/>
            <person name="Fulton B."/>
            <person name="Xu J."/>
            <person name="Minx P."/>
            <person name="Pepin K.H."/>
            <person name="Johnson M."/>
            <person name="Bhonagiri V."/>
            <person name="Nash W.E."/>
            <person name="Mardis E.R."/>
            <person name="Wilson R.K."/>
        </authorList>
    </citation>
    <scope>NUCLEOTIDE SEQUENCE [LARGE SCALE GENOMIC DNA]</scope>
    <source>
        <strain evidence="1 2">DSM 30120</strain>
    </source>
</reference>
<comment type="caution">
    <text evidence="1">The sequence shown here is derived from an EMBL/GenBank/DDBJ whole genome shotgun (WGS) entry which is preliminary data.</text>
</comment>
<reference evidence="1 2" key="1">
    <citation type="submission" date="2008-10" db="EMBL/GenBank/DDBJ databases">
        <title>Draft genome sequence of Providencia alcalifaciens (DSM 30120).</title>
        <authorList>
            <person name="Sudarsanam P."/>
            <person name="Ley R."/>
            <person name="Guruge J."/>
            <person name="Turnbaugh P.J."/>
            <person name="Mahowald M."/>
            <person name="Liep D."/>
            <person name="Gordon J."/>
        </authorList>
    </citation>
    <scope>NUCLEOTIDE SEQUENCE [LARGE SCALE GENOMIC DNA]</scope>
    <source>
        <strain evidence="1 2">DSM 30120</strain>
    </source>
</reference>
<gene>
    <name evidence="1" type="ORF">PROVALCAL_00493</name>
</gene>
<proteinExistence type="predicted"/>
<dbReference type="Pfam" id="PF10109">
    <property type="entry name" value="Phage_TAC_7"/>
    <property type="match status" value="1"/>
</dbReference>
<evidence type="ECO:0008006" key="3">
    <source>
        <dbReference type="Google" id="ProtNLM"/>
    </source>
</evidence>
<protein>
    <recommendedName>
        <fullName evidence="3">Phage tail assembly protein</fullName>
    </recommendedName>
</protein>
<evidence type="ECO:0000313" key="1">
    <source>
        <dbReference type="EMBL" id="EEB47438.1"/>
    </source>
</evidence>
<dbReference type="InterPro" id="IPR019289">
    <property type="entry name" value="Phage_tail_E/E"/>
</dbReference>
<sequence>MMNMSFPGETRTIKLYTPIILDGGVELTEITFREPVVRDRIAFAKDRGSEEEKEARMIAQLCGLSEQDIWQLTAADYAQLTDTFNVFMLPPAKRPKPTSTTR</sequence>
<dbReference type="eggNOG" id="ENOG50339KB">
    <property type="taxonomic scope" value="Bacteria"/>
</dbReference>
<dbReference type="AlphaFoldDB" id="B6XAZ0"/>
<accession>B6XAZ0</accession>
<name>B6XAZ0_9GAMM</name>
<dbReference type="EMBL" id="ABXW01000006">
    <property type="protein sequence ID" value="EEB47438.1"/>
    <property type="molecule type" value="Genomic_DNA"/>
</dbReference>
<dbReference type="Proteomes" id="UP000003729">
    <property type="component" value="Unassembled WGS sequence"/>
</dbReference>
<evidence type="ECO:0000313" key="2">
    <source>
        <dbReference type="Proteomes" id="UP000003729"/>
    </source>
</evidence>